<dbReference type="PANTHER" id="PTHR43546">
    <property type="entry name" value="UPF0173 METAL-DEPENDENT HYDROLASE MJ1163-RELATED"/>
    <property type="match status" value="1"/>
</dbReference>
<dbReference type="Proteomes" id="UP000267585">
    <property type="component" value="Unassembled WGS sequence"/>
</dbReference>
<keyword evidence="2" id="KW-1185">Reference proteome</keyword>
<dbReference type="Gene3D" id="3.60.15.10">
    <property type="entry name" value="Ribonuclease Z/Hydroxyacylglutathione hydrolase-like"/>
    <property type="match status" value="1"/>
</dbReference>
<dbReference type="Pfam" id="PF13483">
    <property type="entry name" value="Lactamase_B_3"/>
    <property type="match status" value="1"/>
</dbReference>
<dbReference type="OrthoDB" id="9789133at2"/>
<evidence type="ECO:0000313" key="1">
    <source>
        <dbReference type="EMBL" id="RTE52107.1"/>
    </source>
</evidence>
<name>A0A430JZB5_9FLAO</name>
<comment type="caution">
    <text evidence="1">The sequence shown here is derived from an EMBL/GenBank/DDBJ whole genome shotgun (WGS) entry which is preliminary data.</text>
</comment>
<evidence type="ECO:0000313" key="2">
    <source>
        <dbReference type="Proteomes" id="UP000267585"/>
    </source>
</evidence>
<dbReference type="SUPFAM" id="SSF56281">
    <property type="entry name" value="Metallo-hydrolase/oxidoreductase"/>
    <property type="match status" value="1"/>
</dbReference>
<organism evidence="1 2">
    <name type="scientific">Arenibacter aquaticus</name>
    <dbReference type="NCBI Taxonomy" id="2489054"/>
    <lineage>
        <taxon>Bacteria</taxon>
        <taxon>Pseudomonadati</taxon>
        <taxon>Bacteroidota</taxon>
        <taxon>Flavobacteriia</taxon>
        <taxon>Flavobacteriales</taxon>
        <taxon>Flavobacteriaceae</taxon>
        <taxon>Arenibacter</taxon>
    </lineage>
</organism>
<dbReference type="InterPro" id="IPR050114">
    <property type="entry name" value="UPF0173_UPF0282_UlaG_hydrolase"/>
</dbReference>
<reference evidence="1 2" key="1">
    <citation type="submission" date="2018-11" db="EMBL/GenBank/DDBJ databases">
        <title>Arenibacter aquaticus sp.nov., a marine bacterium isolated from surface seawater in the South China Sea.</title>
        <authorList>
            <person name="Guo J."/>
            <person name="Sun J."/>
        </authorList>
    </citation>
    <scope>NUCLEOTIDE SEQUENCE [LARGE SCALE GENOMIC DNA]</scope>
    <source>
        <strain evidence="1 2">GUO666</strain>
    </source>
</reference>
<protein>
    <submittedName>
        <fullName evidence="1">MBL fold metallo-hydrolase</fullName>
    </submittedName>
</protein>
<gene>
    <name evidence="1" type="ORF">EHW67_18095</name>
</gene>
<dbReference type="RefSeq" id="WP_126163792.1">
    <property type="nucleotide sequence ID" value="NZ_RQPJ01000021.1"/>
</dbReference>
<dbReference type="AlphaFoldDB" id="A0A430JZB5"/>
<dbReference type="PANTHER" id="PTHR43546:SF4">
    <property type="entry name" value="UPF0282 PROTEIN MJ1629"/>
    <property type="match status" value="1"/>
</dbReference>
<accession>A0A430JZB5</accession>
<sequence length="295" mass="33984">MIKHFLIEIILILLWINPCPLISQTTALSPLNTGISENSNDRENVLQISYIGNMGVLLEAGQHTVLVDGLHQNYKPIYEHPTHETVQQLIKGEYPSFSEIELILVTHKHKDHFSPKYTYDFLRYNSEAILVGSAQLKEEIEKVSKGKEKKLIDRVEVVPYSYNINQVIHKGIEVESFRCDHTNPARHKNIENIAHIISIDQYNVLHLGDTDIETLNNLFHKINLLNRDLDIVILPYWMLLETSSLADPIKKLNPKKIIATHIDPTNWSKTVANIEQDIPNVICFTKVNEKIYLRK</sequence>
<dbReference type="InterPro" id="IPR036866">
    <property type="entry name" value="RibonucZ/Hydroxyglut_hydro"/>
</dbReference>
<dbReference type="GO" id="GO:0016787">
    <property type="term" value="F:hydrolase activity"/>
    <property type="evidence" value="ECO:0007669"/>
    <property type="project" value="UniProtKB-KW"/>
</dbReference>
<dbReference type="EMBL" id="RQPJ01000021">
    <property type="protein sequence ID" value="RTE52107.1"/>
    <property type="molecule type" value="Genomic_DNA"/>
</dbReference>
<keyword evidence="1" id="KW-0378">Hydrolase</keyword>
<proteinExistence type="predicted"/>